<protein>
    <recommendedName>
        <fullName evidence="4">ABC transporter permease</fullName>
    </recommendedName>
</protein>
<feature type="transmembrane region" description="Helical" evidence="1">
    <location>
        <begin position="21"/>
        <end position="42"/>
    </location>
</feature>
<keyword evidence="3" id="KW-1185">Reference proteome</keyword>
<evidence type="ECO:0000313" key="2">
    <source>
        <dbReference type="EMBL" id="QCI59990.1"/>
    </source>
</evidence>
<organism evidence="2 3">
    <name type="scientific">Dysosmobacter welbionis</name>
    <dbReference type="NCBI Taxonomy" id="2093857"/>
    <lineage>
        <taxon>Bacteria</taxon>
        <taxon>Bacillati</taxon>
        <taxon>Bacillota</taxon>
        <taxon>Clostridia</taxon>
        <taxon>Eubacteriales</taxon>
        <taxon>Oscillospiraceae</taxon>
        <taxon>Dysosmobacter</taxon>
    </lineage>
</organism>
<proteinExistence type="predicted"/>
<feature type="transmembrane region" description="Helical" evidence="1">
    <location>
        <begin position="149"/>
        <end position="171"/>
    </location>
</feature>
<keyword evidence="1" id="KW-0472">Membrane</keyword>
<keyword evidence="1" id="KW-1133">Transmembrane helix</keyword>
<sequence>MNTRFGRAFRYEVRNYFRAVAILWLVMALIPAAMLAITYFLAGETAMEGSFNGYSIAVGMFGLVLGMVGLRENQRVLNQNGVSRRSAFLADVAALAVAAVLVAAGVTVIMGAYQTVLGGQGRLLITDLYQVIYEGPSAGAGIGGLVRGAIFSAAVGWMLAALGQFCSALYWRLNKFWTILISVTVPLVLIFGSVPLISWLGTTSAGRAAVEALAAFGQFLAASPWNAAAVLLAMGAAFFALSWLLLRRAMIRPAK</sequence>
<feature type="transmembrane region" description="Helical" evidence="1">
    <location>
        <begin position="54"/>
        <end position="71"/>
    </location>
</feature>
<dbReference type="KEGG" id="obj:EIO64_12795"/>
<evidence type="ECO:0000256" key="1">
    <source>
        <dbReference type="SAM" id="Phobius"/>
    </source>
</evidence>
<evidence type="ECO:0000313" key="3">
    <source>
        <dbReference type="Proteomes" id="UP000298642"/>
    </source>
</evidence>
<name>A0A4D7AW66_9FIRM</name>
<accession>A0A4D7AW66</accession>
<dbReference type="Proteomes" id="UP000298642">
    <property type="component" value="Chromosome"/>
</dbReference>
<dbReference type="RefSeq" id="WP_021749038.1">
    <property type="nucleotide sequence ID" value="NZ_CAUWCU010000034.1"/>
</dbReference>
<dbReference type="GeneID" id="89521471"/>
<feature type="transmembrane region" description="Helical" evidence="1">
    <location>
        <begin position="92"/>
        <end position="113"/>
    </location>
</feature>
<dbReference type="AlphaFoldDB" id="A0A4D7AW66"/>
<dbReference type="EMBL" id="CP034413">
    <property type="protein sequence ID" value="QCI59990.1"/>
    <property type="molecule type" value="Genomic_DNA"/>
</dbReference>
<feature type="transmembrane region" description="Helical" evidence="1">
    <location>
        <begin position="178"/>
        <end position="200"/>
    </location>
</feature>
<evidence type="ECO:0008006" key="4">
    <source>
        <dbReference type="Google" id="ProtNLM"/>
    </source>
</evidence>
<keyword evidence="1" id="KW-0812">Transmembrane</keyword>
<reference evidence="3" key="1">
    <citation type="submission" date="2018-12" db="EMBL/GenBank/DDBJ databases">
        <title>Dusodibacter welbiota gen. nov., sp. nov., isolated from human faeces and emended description of the Oscillibacter genus.</title>
        <authorList>
            <person name="Le Roy T."/>
            <person name="Van der Smissen P."/>
            <person name="Delzenne N."/>
            <person name="Muccioli G."/>
            <person name="Collet J.F."/>
            <person name="Cani P.D."/>
        </authorList>
    </citation>
    <scope>NUCLEOTIDE SEQUENCE [LARGE SCALE GENOMIC DNA]</scope>
    <source>
        <strain evidence="3">J115</strain>
    </source>
</reference>
<gene>
    <name evidence="2" type="ORF">EIO64_12795</name>
</gene>
<feature type="transmembrane region" description="Helical" evidence="1">
    <location>
        <begin position="225"/>
        <end position="246"/>
    </location>
</feature>